<accession>X1RN53</accession>
<comment type="caution">
    <text evidence="1">The sequence shown here is derived from an EMBL/GenBank/DDBJ whole genome shotgun (WGS) entry which is preliminary data.</text>
</comment>
<name>X1RN53_9ZZZZ</name>
<dbReference type="EMBL" id="BARW01004578">
    <property type="protein sequence ID" value="GAI64590.1"/>
    <property type="molecule type" value="Genomic_DNA"/>
</dbReference>
<organism evidence="1">
    <name type="scientific">marine sediment metagenome</name>
    <dbReference type="NCBI Taxonomy" id="412755"/>
    <lineage>
        <taxon>unclassified sequences</taxon>
        <taxon>metagenomes</taxon>
        <taxon>ecological metagenomes</taxon>
    </lineage>
</organism>
<evidence type="ECO:0000313" key="1">
    <source>
        <dbReference type="EMBL" id="GAI64590.1"/>
    </source>
</evidence>
<proteinExistence type="predicted"/>
<feature type="non-terminal residue" evidence="1">
    <location>
        <position position="1"/>
    </location>
</feature>
<gene>
    <name evidence="1" type="ORF">S12H4_10619</name>
</gene>
<protein>
    <submittedName>
        <fullName evidence="1">Uncharacterized protein</fullName>
    </submittedName>
</protein>
<sequence>AFNIDDELTNLPGVTPSDIKKIQISLLDSTYHC</sequence>
<reference evidence="1" key="1">
    <citation type="journal article" date="2014" name="Front. Microbiol.">
        <title>High frequency of phylogenetically diverse reductive dehalogenase-homologous genes in deep subseafloor sedimentary metagenomes.</title>
        <authorList>
            <person name="Kawai M."/>
            <person name="Futagami T."/>
            <person name="Toyoda A."/>
            <person name="Takaki Y."/>
            <person name="Nishi S."/>
            <person name="Hori S."/>
            <person name="Arai W."/>
            <person name="Tsubouchi T."/>
            <person name="Morono Y."/>
            <person name="Uchiyama I."/>
            <person name="Ito T."/>
            <person name="Fujiyama A."/>
            <person name="Inagaki F."/>
            <person name="Takami H."/>
        </authorList>
    </citation>
    <scope>NUCLEOTIDE SEQUENCE</scope>
    <source>
        <strain evidence="1">Expedition CK06-06</strain>
    </source>
</reference>
<dbReference type="AlphaFoldDB" id="X1RN53"/>